<dbReference type="InterPro" id="IPR023867">
    <property type="entry name" value="Sulphatase_maturase_rSAM"/>
</dbReference>
<keyword evidence="4" id="KW-0408">Iron</keyword>
<dbReference type="EMBL" id="FLUN01000001">
    <property type="protein sequence ID" value="SBW06436.1"/>
    <property type="molecule type" value="Genomic_DNA"/>
</dbReference>
<dbReference type="EC" id="1.8.98.-" evidence="8"/>
<sequence length="376" mass="41838">MKQVSFLIKPASSLCNLRCRYCFYADVAENREVANLGIMSGETAEELVISAFRAAEPRTNVSFAFQGGEPTVAGLGYFRNFVALVEKHRPSRVGVTYSIQTNGLTINEEWADFFRTHNFLVGVSVDGNKSLHDRHRVDTKGQGTYERVVGTVKLLLARGVDVNLLCVVTGSCARHPQQVYSALKGLGVRYLQFIPCLDPLEEARGGMPFSLKPKDYGNFLCGLFDAWYRDWELGQYISVRLFDDYVHLAMGLPAGTCATSGSCGSYFVAEGDGSLYPCDFYVLDEWKLGKVGETPLDELAESGKAKEFLAGGERKPDACGSCKWFQLCNGGCKRDWHGEDGVLKNYYCEAFQRLFDYAGDRITHIARLETEARSRT</sequence>
<gene>
    <name evidence="8" type="ORF">KL86CLO1_12162</name>
</gene>
<evidence type="ECO:0000256" key="6">
    <source>
        <dbReference type="ARBA" id="ARBA00023601"/>
    </source>
</evidence>
<keyword evidence="2" id="KW-0949">S-adenosyl-L-methionine</keyword>
<dbReference type="InterPro" id="IPR007197">
    <property type="entry name" value="rSAM"/>
</dbReference>
<dbReference type="SUPFAM" id="SSF102114">
    <property type="entry name" value="Radical SAM enzymes"/>
    <property type="match status" value="1"/>
</dbReference>
<evidence type="ECO:0000256" key="4">
    <source>
        <dbReference type="ARBA" id="ARBA00023004"/>
    </source>
</evidence>
<dbReference type="PANTHER" id="PTHR43273">
    <property type="entry name" value="ANAEROBIC SULFATASE-MATURATING ENZYME HOMOLOG ASLB-RELATED"/>
    <property type="match status" value="1"/>
</dbReference>
<evidence type="ECO:0000313" key="8">
    <source>
        <dbReference type="EMBL" id="SBW06436.1"/>
    </source>
</evidence>
<dbReference type="CDD" id="cd01335">
    <property type="entry name" value="Radical_SAM"/>
    <property type="match status" value="1"/>
</dbReference>
<dbReference type="InterPro" id="IPR058240">
    <property type="entry name" value="rSAM_sf"/>
</dbReference>
<dbReference type="NCBIfam" id="TIGR04085">
    <property type="entry name" value="rSAM_more_4Fe4S"/>
    <property type="match status" value="1"/>
</dbReference>
<comment type="cofactor">
    <cofactor evidence="1">
        <name>[4Fe-4S] cluster</name>
        <dbReference type="ChEBI" id="CHEBI:49883"/>
    </cofactor>
</comment>
<protein>
    <submittedName>
        <fullName evidence="8">Anaerobic sulfatase-maturating enzyme</fullName>
        <ecNumber evidence="8">1.8.98.-</ecNumber>
    </submittedName>
</protein>
<dbReference type="Pfam" id="PF04055">
    <property type="entry name" value="Radical_SAM"/>
    <property type="match status" value="1"/>
</dbReference>
<dbReference type="NCBIfam" id="TIGR03942">
    <property type="entry name" value="sulfatase_rSAM"/>
    <property type="match status" value="1"/>
</dbReference>
<dbReference type="SFLD" id="SFLDF00289">
    <property type="entry name" value="anaerobic_Cys-type_sulfatase-m"/>
    <property type="match status" value="1"/>
</dbReference>
<reference evidence="8" key="1">
    <citation type="submission" date="2016-04" db="EMBL/GenBank/DDBJ databases">
        <authorList>
            <person name="Evans L.H."/>
            <person name="Alamgir A."/>
            <person name="Owens N."/>
            <person name="Weber N.D."/>
            <person name="Virtaneva K."/>
            <person name="Barbian K."/>
            <person name="Babar A."/>
            <person name="Rosenke K."/>
        </authorList>
    </citation>
    <scope>NUCLEOTIDE SEQUENCE</scope>
    <source>
        <strain evidence="8">86</strain>
    </source>
</reference>
<evidence type="ECO:0000256" key="1">
    <source>
        <dbReference type="ARBA" id="ARBA00001966"/>
    </source>
</evidence>
<dbReference type="GO" id="GO:0051536">
    <property type="term" value="F:iron-sulfur cluster binding"/>
    <property type="evidence" value="ECO:0007669"/>
    <property type="project" value="UniProtKB-KW"/>
</dbReference>
<dbReference type="AlphaFoldDB" id="A0A212K458"/>
<evidence type="ECO:0000256" key="2">
    <source>
        <dbReference type="ARBA" id="ARBA00022691"/>
    </source>
</evidence>
<proteinExistence type="inferred from homology"/>
<evidence type="ECO:0000256" key="5">
    <source>
        <dbReference type="ARBA" id="ARBA00023014"/>
    </source>
</evidence>
<evidence type="ECO:0000256" key="3">
    <source>
        <dbReference type="ARBA" id="ARBA00022723"/>
    </source>
</evidence>
<dbReference type="InterPro" id="IPR034485">
    <property type="entry name" value="Anaerobic_Cys-type_sulfatase-m"/>
</dbReference>
<keyword evidence="3" id="KW-0479">Metal-binding</keyword>
<dbReference type="InterPro" id="IPR013785">
    <property type="entry name" value="Aldolase_TIM"/>
</dbReference>
<accession>A0A212K458</accession>
<comment type="similarity">
    <text evidence="6">Belongs to the radical SAM superfamily. Anaerobic sulfatase-maturating enzyme family.</text>
</comment>
<dbReference type="SFLD" id="SFLDG01386">
    <property type="entry name" value="main_SPASM_domain-containing"/>
    <property type="match status" value="1"/>
</dbReference>
<dbReference type="PANTHER" id="PTHR43273:SF3">
    <property type="entry name" value="ANAEROBIC SULFATASE-MATURATING ENZYME HOMOLOG ASLB-RELATED"/>
    <property type="match status" value="1"/>
</dbReference>
<dbReference type="PROSITE" id="PS51918">
    <property type="entry name" value="RADICAL_SAM"/>
    <property type="match status" value="1"/>
</dbReference>
<dbReference type="SFLD" id="SFLDG01072">
    <property type="entry name" value="dehydrogenase_like"/>
    <property type="match status" value="1"/>
</dbReference>
<dbReference type="Gene3D" id="3.20.20.70">
    <property type="entry name" value="Aldolase class I"/>
    <property type="match status" value="1"/>
</dbReference>
<feature type="domain" description="Radical SAM core" evidence="7">
    <location>
        <begin position="1"/>
        <end position="229"/>
    </location>
</feature>
<dbReference type="SFLD" id="SFLDG01384">
    <property type="entry name" value="thioether_bond_formation_requi"/>
    <property type="match status" value="1"/>
</dbReference>
<dbReference type="GO" id="GO:0046872">
    <property type="term" value="F:metal ion binding"/>
    <property type="evidence" value="ECO:0007669"/>
    <property type="project" value="UniProtKB-KW"/>
</dbReference>
<dbReference type="SFLD" id="SFLDG01067">
    <property type="entry name" value="SPASM/twitch_domain_containing"/>
    <property type="match status" value="1"/>
</dbReference>
<organism evidence="8">
    <name type="scientific">uncultured Eubacteriales bacterium</name>
    <dbReference type="NCBI Taxonomy" id="172733"/>
    <lineage>
        <taxon>Bacteria</taxon>
        <taxon>Bacillati</taxon>
        <taxon>Bacillota</taxon>
        <taxon>Clostridia</taxon>
        <taxon>Eubacteriales</taxon>
        <taxon>environmental samples</taxon>
    </lineage>
</organism>
<evidence type="ECO:0000259" key="7">
    <source>
        <dbReference type="PROSITE" id="PS51918"/>
    </source>
</evidence>
<keyword evidence="8" id="KW-0560">Oxidoreductase</keyword>
<dbReference type="GO" id="GO:0016491">
    <property type="term" value="F:oxidoreductase activity"/>
    <property type="evidence" value="ECO:0007669"/>
    <property type="project" value="UniProtKB-KW"/>
</dbReference>
<dbReference type="InterPro" id="IPR023885">
    <property type="entry name" value="4Fe4S-binding_SPASM_dom"/>
</dbReference>
<dbReference type="SFLD" id="SFLDS00029">
    <property type="entry name" value="Radical_SAM"/>
    <property type="match status" value="1"/>
</dbReference>
<dbReference type="Pfam" id="PF13186">
    <property type="entry name" value="SPASM"/>
    <property type="match status" value="1"/>
</dbReference>
<name>A0A212K458_9FIRM</name>
<keyword evidence="5" id="KW-0411">Iron-sulfur</keyword>